<protein>
    <submittedName>
        <fullName evidence="2">Uncharacterized protein</fullName>
    </submittedName>
</protein>
<feature type="non-terminal residue" evidence="2">
    <location>
        <position position="1"/>
    </location>
</feature>
<proteinExistence type="predicted"/>
<feature type="compositionally biased region" description="Acidic residues" evidence="1">
    <location>
        <begin position="12"/>
        <end position="26"/>
    </location>
</feature>
<organism evidence="2">
    <name type="scientific">Arion vulgaris</name>
    <dbReference type="NCBI Taxonomy" id="1028688"/>
    <lineage>
        <taxon>Eukaryota</taxon>
        <taxon>Metazoa</taxon>
        <taxon>Spiralia</taxon>
        <taxon>Lophotrochozoa</taxon>
        <taxon>Mollusca</taxon>
        <taxon>Gastropoda</taxon>
        <taxon>Heterobranchia</taxon>
        <taxon>Euthyneura</taxon>
        <taxon>Panpulmonata</taxon>
        <taxon>Eupulmonata</taxon>
        <taxon>Stylommatophora</taxon>
        <taxon>Helicina</taxon>
        <taxon>Arionoidea</taxon>
        <taxon>Arionidae</taxon>
        <taxon>Arion</taxon>
    </lineage>
</organism>
<accession>A0A0B6ZXE6</accession>
<feature type="non-terminal residue" evidence="2">
    <location>
        <position position="111"/>
    </location>
</feature>
<dbReference type="EMBL" id="HACG01026112">
    <property type="protein sequence ID" value="CEK72977.1"/>
    <property type="molecule type" value="Transcribed_RNA"/>
</dbReference>
<dbReference type="AlphaFoldDB" id="A0A0B6ZXE6"/>
<sequence length="111" mass="12498">IWKREGGQDCGGSDDSDTDDEEEGYDSDVAREKNIDYTTKIYSLREKIGLKPSLQEKTEETKPEVSRNPPEPPKVQPAEPLPTAGGKKMKITQVTDLQLEFIHGYRGFDAR</sequence>
<feature type="compositionally biased region" description="Basic and acidic residues" evidence="1">
    <location>
        <begin position="50"/>
        <end position="65"/>
    </location>
</feature>
<evidence type="ECO:0000313" key="2">
    <source>
        <dbReference type="EMBL" id="CEK72977.1"/>
    </source>
</evidence>
<gene>
    <name evidence="2" type="primary">ORF84770</name>
</gene>
<feature type="region of interest" description="Disordered" evidence="1">
    <location>
        <begin position="50"/>
        <end position="88"/>
    </location>
</feature>
<reference evidence="2" key="1">
    <citation type="submission" date="2014-12" db="EMBL/GenBank/DDBJ databases">
        <title>Insight into the proteome of Arion vulgaris.</title>
        <authorList>
            <person name="Aradska J."/>
            <person name="Bulat T."/>
            <person name="Smidak R."/>
            <person name="Sarate P."/>
            <person name="Gangsoo J."/>
            <person name="Sialana F."/>
            <person name="Bilban M."/>
            <person name="Lubec G."/>
        </authorList>
    </citation>
    <scope>NUCLEOTIDE SEQUENCE</scope>
    <source>
        <tissue evidence="2">Skin</tissue>
    </source>
</reference>
<name>A0A0B6ZXE6_9EUPU</name>
<evidence type="ECO:0000256" key="1">
    <source>
        <dbReference type="SAM" id="MobiDB-lite"/>
    </source>
</evidence>
<feature type="region of interest" description="Disordered" evidence="1">
    <location>
        <begin position="1"/>
        <end position="31"/>
    </location>
</feature>